<evidence type="ECO:0000256" key="7">
    <source>
        <dbReference type="ARBA" id="ARBA00023136"/>
    </source>
</evidence>
<keyword evidence="4" id="KW-1003">Cell membrane</keyword>
<keyword evidence="10" id="KW-1185">Reference proteome</keyword>
<keyword evidence="3" id="KW-0813">Transport</keyword>
<comment type="caution">
    <text evidence="9">The sequence shown here is derived from an EMBL/GenBank/DDBJ whole genome shotgun (WGS) entry which is preliminary data.</text>
</comment>
<sequence length="243" mass="25637">MSDVQPLAGDTTAPPLDRRIAATLRRAAPVAIAVVPVSMLFGVLAVRADWSLLEVVAISLLGFSGSGQFALLPLAESGAGFFTMLLVTASINSRYLPIAYASAKRLPAAAGKRACLAHMLGDEAYATEHERDSGASLGWIRITIFIAWALAGLLGALLGRVIPTAWLGAEVNLGYPASVVLMYLSAAQLRARLWHNGQRRAPVLAAAGMSAGLALLLIQWLGPVYFWIPSVLLATGILGRAWP</sequence>
<dbReference type="Pfam" id="PF03591">
    <property type="entry name" value="AzlC"/>
    <property type="match status" value="1"/>
</dbReference>
<dbReference type="EMBL" id="JABFUC010000022">
    <property type="protein sequence ID" value="MCG6659791.1"/>
    <property type="molecule type" value="Genomic_DNA"/>
</dbReference>
<evidence type="ECO:0000256" key="8">
    <source>
        <dbReference type="SAM" id="Phobius"/>
    </source>
</evidence>
<keyword evidence="7 8" id="KW-0472">Membrane</keyword>
<feature type="transmembrane region" description="Helical" evidence="8">
    <location>
        <begin position="27"/>
        <end position="45"/>
    </location>
</feature>
<evidence type="ECO:0000256" key="2">
    <source>
        <dbReference type="ARBA" id="ARBA00010735"/>
    </source>
</evidence>
<accession>A0ABS9PDE6</accession>
<keyword evidence="5 8" id="KW-0812">Transmembrane</keyword>
<name>A0ABS9PDE6_9GAMM</name>
<proteinExistence type="inferred from homology"/>
<evidence type="ECO:0000256" key="1">
    <source>
        <dbReference type="ARBA" id="ARBA00004651"/>
    </source>
</evidence>
<comment type="subcellular location">
    <subcellularLocation>
        <location evidence="1">Cell membrane</location>
        <topology evidence="1">Multi-pass membrane protein</topology>
    </subcellularLocation>
</comment>
<dbReference type="PANTHER" id="PTHR34979:SF1">
    <property type="entry name" value="INNER MEMBRANE PROTEIN YGAZ"/>
    <property type="match status" value="1"/>
</dbReference>
<dbReference type="Proteomes" id="UP000814385">
    <property type="component" value="Unassembled WGS sequence"/>
</dbReference>
<feature type="transmembrane region" description="Helical" evidence="8">
    <location>
        <begin position="139"/>
        <end position="161"/>
    </location>
</feature>
<dbReference type="PANTHER" id="PTHR34979">
    <property type="entry name" value="INNER MEMBRANE PROTEIN YGAZ"/>
    <property type="match status" value="1"/>
</dbReference>
<evidence type="ECO:0000256" key="4">
    <source>
        <dbReference type="ARBA" id="ARBA00022475"/>
    </source>
</evidence>
<evidence type="ECO:0000313" key="9">
    <source>
        <dbReference type="EMBL" id="MCG6659791.1"/>
    </source>
</evidence>
<comment type="similarity">
    <text evidence="2">Belongs to the AzlC family.</text>
</comment>
<evidence type="ECO:0000256" key="5">
    <source>
        <dbReference type="ARBA" id="ARBA00022692"/>
    </source>
</evidence>
<organism evidence="9 10">
    <name type="scientific">Billgrantia campisalis</name>
    <dbReference type="NCBI Taxonomy" id="74661"/>
    <lineage>
        <taxon>Bacteria</taxon>
        <taxon>Pseudomonadati</taxon>
        <taxon>Pseudomonadota</taxon>
        <taxon>Gammaproteobacteria</taxon>
        <taxon>Oceanospirillales</taxon>
        <taxon>Halomonadaceae</taxon>
        <taxon>Billgrantia</taxon>
    </lineage>
</organism>
<dbReference type="RefSeq" id="WP_238979062.1">
    <property type="nucleotide sequence ID" value="NZ_JABFUC010000022.1"/>
</dbReference>
<feature type="transmembrane region" description="Helical" evidence="8">
    <location>
        <begin position="173"/>
        <end position="189"/>
    </location>
</feature>
<evidence type="ECO:0000256" key="6">
    <source>
        <dbReference type="ARBA" id="ARBA00022989"/>
    </source>
</evidence>
<feature type="transmembrane region" description="Helical" evidence="8">
    <location>
        <begin position="78"/>
        <end position="96"/>
    </location>
</feature>
<protein>
    <submittedName>
        <fullName evidence="9">AzlC family ABC transporter permease</fullName>
    </submittedName>
</protein>
<evidence type="ECO:0000313" key="10">
    <source>
        <dbReference type="Proteomes" id="UP000814385"/>
    </source>
</evidence>
<gene>
    <name evidence="9" type="ORF">HOP52_18755</name>
</gene>
<reference evidence="9 10" key="1">
    <citation type="submission" date="2020-05" db="EMBL/GenBank/DDBJ databases">
        <title>Comparative genomic analysis of denitrifying bacteria from Halomonas genus.</title>
        <authorList>
            <person name="Wang L."/>
            <person name="Shao Z."/>
        </authorList>
    </citation>
    <scope>NUCLEOTIDE SEQUENCE [LARGE SCALE GENOMIC DNA]</scope>
    <source>
        <strain evidence="9 10">A4</strain>
    </source>
</reference>
<keyword evidence="6 8" id="KW-1133">Transmembrane helix</keyword>
<dbReference type="InterPro" id="IPR011606">
    <property type="entry name" value="Brnchd-chn_aa_trnsp_permease"/>
</dbReference>
<feature type="transmembrane region" description="Helical" evidence="8">
    <location>
        <begin position="201"/>
        <end position="218"/>
    </location>
</feature>
<evidence type="ECO:0000256" key="3">
    <source>
        <dbReference type="ARBA" id="ARBA00022448"/>
    </source>
</evidence>